<evidence type="ECO:0000259" key="4">
    <source>
        <dbReference type="PROSITE" id="PS51118"/>
    </source>
</evidence>
<dbReference type="EMBL" id="JAASRO010000001">
    <property type="protein sequence ID" value="NIK54738.1"/>
    <property type="molecule type" value="Genomic_DNA"/>
</dbReference>
<evidence type="ECO:0000256" key="3">
    <source>
        <dbReference type="ARBA" id="ARBA00023163"/>
    </source>
</evidence>
<dbReference type="InterPro" id="IPR011991">
    <property type="entry name" value="ArsR-like_HTH"/>
</dbReference>
<gene>
    <name evidence="5" type="ORF">BJY22_000455</name>
</gene>
<dbReference type="PANTHER" id="PTHR33204:SF18">
    <property type="entry name" value="TRANSCRIPTIONAL REGULATORY PROTEIN"/>
    <property type="match status" value="1"/>
</dbReference>
<evidence type="ECO:0000313" key="5">
    <source>
        <dbReference type="EMBL" id="NIK54738.1"/>
    </source>
</evidence>
<dbReference type="SUPFAM" id="SSF46785">
    <property type="entry name" value="Winged helix' DNA-binding domain"/>
    <property type="match status" value="1"/>
</dbReference>
<dbReference type="InterPro" id="IPR002577">
    <property type="entry name" value="HTH_HxlR"/>
</dbReference>
<name>A0A7X5ZYA8_9ACTN</name>
<dbReference type="Proteomes" id="UP000555407">
    <property type="component" value="Unassembled WGS sequence"/>
</dbReference>
<keyword evidence="3" id="KW-0804">Transcription</keyword>
<protein>
    <submittedName>
        <fullName evidence="5">DNA-binding HxlR family transcriptional regulator</fullName>
    </submittedName>
</protein>
<keyword evidence="6" id="KW-1185">Reference proteome</keyword>
<dbReference type="Pfam" id="PF01638">
    <property type="entry name" value="HxlR"/>
    <property type="match status" value="1"/>
</dbReference>
<proteinExistence type="predicted"/>
<evidence type="ECO:0000313" key="6">
    <source>
        <dbReference type="Proteomes" id="UP000555407"/>
    </source>
</evidence>
<dbReference type="Gene3D" id="1.10.10.10">
    <property type="entry name" value="Winged helix-like DNA-binding domain superfamily/Winged helix DNA-binding domain"/>
    <property type="match status" value="1"/>
</dbReference>
<dbReference type="AlphaFoldDB" id="A0A7X5ZYA8"/>
<dbReference type="InterPro" id="IPR036390">
    <property type="entry name" value="WH_DNA-bd_sf"/>
</dbReference>
<reference evidence="5 6" key="1">
    <citation type="submission" date="2020-03" db="EMBL/GenBank/DDBJ databases">
        <title>Sequencing the genomes of 1000 actinobacteria strains.</title>
        <authorList>
            <person name="Klenk H.-P."/>
        </authorList>
    </citation>
    <scope>NUCLEOTIDE SEQUENCE [LARGE SCALE GENOMIC DNA]</scope>
    <source>
        <strain evidence="5 6">DSM 45490</strain>
    </source>
</reference>
<dbReference type="RefSeq" id="WP_167203507.1">
    <property type="nucleotide sequence ID" value="NZ_JAASRO010000001.1"/>
</dbReference>
<keyword evidence="2 5" id="KW-0238">DNA-binding</keyword>
<dbReference type="GO" id="GO:0003677">
    <property type="term" value="F:DNA binding"/>
    <property type="evidence" value="ECO:0007669"/>
    <property type="project" value="UniProtKB-KW"/>
</dbReference>
<dbReference type="CDD" id="cd00090">
    <property type="entry name" value="HTH_ARSR"/>
    <property type="match status" value="1"/>
</dbReference>
<evidence type="ECO:0000256" key="2">
    <source>
        <dbReference type="ARBA" id="ARBA00023125"/>
    </source>
</evidence>
<keyword evidence="1" id="KW-0805">Transcription regulation</keyword>
<feature type="domain" description="HTH hxlR-type" evidence="4">
    <location>
        <begin position="8"/>
        <end position="103"/>
    </location>
</feature>
<sequence length="225" mass="25718">MRGYGQFCPIARSSELLAERWTPIIVRNLLNGCRTFNEIRQGAPGISTALLAQRLDVLERHGVLRRTVEGRAVTYRLTEMGQALRPVLDAMGQWGARWLEIEPGHLEPAYVLWATMKLVDLDKIPDGTTVVRFELRDRPAEEHWMLLRRPRPELCTRSSGYVEDLVCRTDSVTLVDLHLKQLAYPRAIRTGRVELIGLPRLCKEFPNWFRSSPFAAFVPSVAKAR</sequence>
<dbReference type="PANTHER" id="PTHR33204">
    <property type="entry name" value="TRANSCRIPTIONAL REGULATOR, MARR FAMILY"/>
    <property type="match status" value="1"/>
</dbReference>
<accession>A0A7X5ZYA8</accession>
<dbReference type="InterPro" id="IPR036388">
    <property type="entry name" value="WH-like_DNA-bd_sf"/>
</dbReference>
<comment type="caution">
    <text evidence="5">The sequence shown here is derived from an EMBL/GenBank/DDBJ whole genome shotgun (WGS) entry which is preliminary data.</text>
</comment>
<evidence type="ECO:0000256" key="1">
    <source>
        <dbReference type="ARBA" id="ARBA00023015"/>
    </source>
</evidence>
<organism evidence="5 6">
    <name type="scientific">Kribbella shirazensis</name>
    <dbReference type="NCBI Taxonomy" id="1105143"/>
    <lineage>
        <taxon>Bacteria</taxon>
        <taxon>Bacillati</taxon>
        <taxon>Actinomycetota</taxon>
        <taxon>Actinomycetes</taxon>
        <taxon>Propionibacteriales</taxon>
        <taxon>Kribbellaceae</taxon>
        <taxon>Kribbella</taxon>
    </lineage>
</organism>
<dbReference type="PROSITE" id="PS51118">
    <property type="entry name" value="HTH_HXLR"/>
    <property type="match status" value="1"/>
</dbReference>